<reference evidence="1 2" key="1">
    <citation type="submission" date="2015-12" db="EMBL/GenBank/DDBJ databases">
        <title>Genome sequence of Mucilaginibacter gotjawali.</title>
        <authorList>
            <person name="Lee J.S."/>
            <person name="Lee K.C."/>
            <person name="Kim K.K."/>
            <person name="Lee B.W."/>
        </authorList>
    </citation>
    <scope>NUCLEOTIDE SEQUENCE [LARGE SCALE GENOMIC DNA]</scope>
    <source>
        <strain evidence="1 2">SA3-7</strain>
    </source>
</reference>
<dbReference type="EMBL" id="AP017313">
    <property type="protein sequence ID" value="BAU54944.1"/>
    <property type="molecule type" value="Genomic_DNA"/>
</dbReference>
<keyword evidence="2" id="KW-1185">Reference proteome</keyword>
<organism evidence="1 2">
    <name type="scientific">Mucilaginibacter gotjawali</name>
    <dbReference type="NCBI Taxonomy" id="1550579"/>
    <lineage>
        <taxon>Bacteria</taxon>
        <taxon>Pseudomonadati</taxon>
        <taxon>Bacteroidota</taxon>
        <taxon>Sphingobacteriia</taxon>
        <taxon>Sphingobacteriales</taxon>
        <taxon>Sphingobacteriaceae</taxon>
        <taxon>Mucilaginibacter</taxon>
    </lineage>
</organism>
<evidence type="ECO:0000313" key="2">
    <source>
        <dbReference type="Proteomes" id="UP000218263"/>
    </source>
</evidence>
<accession>A0A0X8X3D2</accession>
<sequence length="42" mass="4714">MIISVSDFNNFYVSDFNNDDHGKYKLFNGHITGCMSKNAVGI</sequence>
<dbReference type="KEGG" id="mgot:MgSA37_03124"/>
<evidence type="ECO:0000313" key="1">
    <source>
        <dbReference type="EMBL" id="BAU54944.1"/>
    </source>
</evidence>
<name>A0A0X8X3D2_9SPHI</name>
<proteinExistence type="predicted"/>
<dbReference type="Proteomes" id="UP000218263">
    <property type="component" value="Chromosome"/>
</dbReference>
<dbReference type="AlphaFoldDB" id="A0A0X8X3D2"/>
<gene>
    <name evidence="1" type="ORF">MgSA37_03124</name>
</gene>
<protein>
    <submittedName>
        <fullName evidence="1">Uncharacterized protein</fullName>
    </submittedName>
</protein>